<dbReference type="InterPro" id="IPR050131">
    <property type="entry name" value="Peptidase_S8_subtilisin-like"/>
</dbReference>
<dbReference type="Proteomes" id="UP000735541">
    <property type="component" value="Unassembled WGS sequence"/>
</dbReference>
<evidence type="ECO:0000256" key="3">
    <source>
        <dbReference type="ARBA" id="ARBA00022801"/>
    </source>
</evidence>
<evidence type="ECO:0000259" key="9">
    <source>
        <dbReference type="Pfam" id="PF00082"/>
    </source>
</evidence>
<dbReference type="InterPro" id="IPR036852">
    <property type="entry name" value="Peptidase_S8/S53_dom_sf"/>
</dbReference>
<evidence type="ECO:0000256" key="4">
    <source>
        <dbReference type="ARBA" id="ARBA00022825"/>
    </source>
</evidence>
<keyword evidence="11" id="KW-1185">Reference proteome</keyword>
<dbReference type="SUPFAM" id="SSF52743">
    <property type="entry name" value="Subtilisin-like"/>
    <property type="match status" value="1"/>
</dbReference>
<feature type="region of interest" description="Disordered" evidence="6">
    <location>
        <begin position="57"/>
        <end position="77"/>
    </location>
</feature>
<accession>A0ABS6TTY9</accession>
<comment type="similarity">
    <text evidence="1 5">Belongs to the peptidase S8 family.</text>
</comment>
<feature type="active site" description="Charge relay system" evidence="5">
    <location>
        <position position="104"/>
    </location>
</feature>
<feature type="active site" description="Charge relay system" evidence="5">
    <location>
        <position position="294"/>
    </location>
</feature>
<evidence type="ECO:0000313" key="10">
    <source>
        <dbReference type="EMBL" id="MBV7671747.1"/>
    </source>
</evidence>
<keyword evidence="8" id="KW-0732">Signal</keyword>
<feature type="domain" description="Peptidase S8/S53" evidence="9">
    <location>
        <begin position="95"/>
        <end position="333"/>
    </location>
</feature>
<evidence type="ECO:0000256" key="6">
    <source>
        <dbReference type="SAM" id="MobiDB-lite"/>
    </source>
</evidence>
<dbReference type="Gene3D" id="3.40.50.200">
    <property type="entry name" value="Peptidase S8/S53 domain"/>
    <property type="match status" value="1"/>
</dbReference>
<keyword evidence="7" id="KW-1133">Transmembrane helix</keyword>
<name>A0ABS6TTY9_STRHA</name>
<keyword evidence="3 5" id="KW-0378">Hydrolase</keyword>
<keyword evidence="2 5" id="KW-0645">Protease</keyword>
<dbReference type="EMBL" id="JAHUVW010000001">
    <property type="protein sequence ID" value="MBV7671747.1"/>
    <property type="molecule type" value="Genomic_DNA"/>
</dbReference>
<dbReference type="PANTHER" id="PTHR43806:SF11">
    <property type="entry name" value="CEREVISIN-RELATED"/>
    <property type="match status" value="1"/>
</dbReference>
<feature type="transmembrane region" description="Helical" evidence="7">
    <location>
        <begin position="377"/>
        <end position="396"/>
    </location>
</feature>
<keyword evidence="4 5" id="KW-0720">Serine protease</keyword>
<dbReference type="InterPro" id="IPR015500">
    <property type="entry name" value="Peptidase_S8_subtilisin-rel"/>
</dbReference>
<evidence type="ECO:0000313" key="11">
    <source>
        <dbReference type="Proteomes" id="UP000735541"/>
    </source>
</evidence>
<feature type="signal peptide" evidence="8">
    <location>
        <begin position="1"/>
        <end position="30"/>
    </location>
</feature>
<keyword evidence="7" id="KW-0812">Transmembrane</keyword>
<feature type="chain" id="PRO_5045246645" evidence="8">
    <location>
        <begin position="31"/>
        <end position="411"/>
    </location>
</feature>
<reference evidence="10 11" key="1">
    <citation type="submission" date="2021-07" db="EMBL/GenBank/DDBJ databases">
        <title>Sequencing Streptomyces halstedii LGO-A4 genome an citrus endophytic actinomycete.</title>
        <authorList>
            <person name="Samborskyy M."/>
            <person name="Scott N."/>
            <person name="Deglau R."/>
            <person name="Dickens S."/>
            <person name="Oliveira L.G."/>
        </authorList>
    </citation>
    <scope>NUCLEOTIDE SEQUENCE [LARGE SCALE GENOMIC DNA]</scope>
    <source>
        <strain evidence="10 11">LGO-A4</strain>
    </source>
</reference>
<dbReference type="Pfam" id="PF00082">
    <property type="entry name" value="Peptidase_S8"/>
    <property type="match status" value="1"/>
</dbReference>
<gene>
    <name evidence="10" type="ORF">STHAL_20070</name>
</gene>
<dbReference type="PRINTS" id="PR00723">
    <property type="entry name" value="SUBTILISIN"/>
</dbReference>
<evidence type="ECO:0000256" key="1">
    <source>
        <dbReference type="ARBA" id="ARBA00011073"/>
    </source>
</evidence>
<dbReference type="InterPro" id="IPR000209">
    <property type="entry name" value="Peptidase_S8/S53_dom"/>
</dbReference>
<organism evidence="10 11">
    <name type="scientific">Streptomyces halstedii</name>
    <dbReference type="NCBI Taxonomy" id="1944"/>
    <lineage>
        <taxon>Bacteria</taxon>
        <taxon>Bacillati</taxon>
        <taxon>Actinomycetota</taxon>
        <taxon>Actinomycetes</taxon>
        <taxon>Kitasatosporales</taxon>
        <taxon>Streptomycetaceae</taxon>
        <taxon>Streptomyces</taxon>
    </lineage>
</organism>
<evidence type="ECO:0000256" key="2">
    <source>
        <dbReference type="ARBA" id="ARBA00022670"/>
    </source>
</evidence>
<feature type="active site" description="Charge relay system" evidence="5">
    <location>
        <position position="131"/>
    </location>
</feature>
<proteinExistence type="inferred from homology"/>
<sequence>MRASAGSGPVRAVAGAGLAALLLLSGAVSAGAAVRAPGGTWRAAGEEQELPALPSVLPDDPGRSACTPASKTKAEKEDWSRQRLDLGRVHRHGQGEGVTVAVIDTGVASSAAALKGRVTSRGEGGEDCVGHGTFVANLVAGAGGGTPGLSGVAPRARVLGLRGTDALGRPDAARVAEALRAAVSAKADVITVSVALPKRSAELTSAVREARRAGVVVVAAATPDPPAATADPVPARPYWPASEPGVISVVDMVPSGARPDHALETSGVDLAAPGAGIVSGGPRGTGHFLGAGPSLAAAYTAGAAAVVRGAHPEASADEVAQRLVSTAYPADVPQLDAYAAVTAVADPAAHTGDERTAEAVRLPDTAVADRAARRATLLTLGGAAGVLAVVWVAVVVPRARARGWRPAGPRA</sequence>
<evidence type="ECO:0000256" key="8">
    <source>
        <dbReference type="SAM" id="SignalP"/>
    </source>
</evidence>
<evidence type="ECO:0000256" key="5">
    <source>
        <dbReference type="PROSITE-ProRule" id="PRU01240"/>
    </source>
</evidence>
<evidence type="ECO:0000256" key="7">
    <source>
        <dbReference type="SAM" id="Phobius"/>
    </source>
</evidence>
<dbReference type="PROSITE" id="PS51892">
    <property type="entry name" value="SUBTILASE"/>
    <property type="match status" value="1"/>
</dbReference>
<dbReference type="RefSeq" id="WP_228870454.1">
    <property type="nucleotide sequence ID" value="NZ_JAHUVW010000001.1"/>
</dbReference>
<keyword evidence="7" id="KW-0472">Membrane</keyword>
<dbReference type="PANTHER" id="PTHR43806">
    <property type="entry name" value="PEPTIDASE S8"/>
    <property type="match status" value="1"/>
</dbReference>
<protein>
    <submittedName>
        <fullName evidence="10">S8 family serine peptidase</fullName>
    </submittedName>
</protein>
<comment type="caution">
    <text evidence="10">The sequence shown here is derived from an EMBL/GenBank/DDBJ whole genome shotgun (WGS) entry which is preliminary data.</text>
</comment>